<evidence type="ECO:0000313" key="2">
    <source>
        <dbReference type="EMBL" id="PRO73899.1"/>
    </source>
</evidence>
<keyword evidence="1" id="KW-0472">Membrane</keyword>
<accession>A0A2S9VBR0</accession>
<proteinExistence type="predicted"/>
<protein>
    <submittedName>
        <fullName evidence="2">Uncharacterized protein</fullName>
    </submittedName>
</protein>
<sequence>MSGDDQRSSTTILIDSIDVDGADIDRLAHTADMLETAATGETRRDAIRKIIGLFKLLNLTVIGVVGVMLIADWAILAWVTDSTLKDRIIDQTVVMALIGATVVQLGTVMLTLSKHLFPASGE</sequence>
<feature type="transmembrane region" description="Helical" evidence="1">
    <location>
        <begin position="56"/>
        <end position="80"/>
    </location>
</feature>
<reference evidence="3" key="1">
    <citation type="journal article" date="2020" name="Int. J. Syst. Evol. Microbiol.">
        <title>Alteromonas alba sp. nov., a marine bacterium isolated from the seawater of the West Pacific Ocean.</title>
        <authorList>
            <person name="Sun C."/>
            <person name="Wu Y.-H."/>
            <person name="Xamxidin M."/>
            <person name="Cheng H."/>
            <person name="Xu X.-W."/>
        </authorList>
    </citation>
    <scope>NUCLEOTIDE SEQUENCE [LARGE SCALE GENOMIC DNA]</scope>
    <source>
        <strain evidence="3">190</strain>
    </source>
</reference>
<gene>
    <name evidence="2" type="ORF">C6Y40_09035</name>
</gene>
<evidence type="ECO:0000313" key="3">
    <source>
        <dbReference type="Proteomes" id="UP000238949"/>
    </source>
</evidence>
<dbReference type="RefSeq" id="WP_105934313.1">
    <property type="nucleotide sequence ID" value="NZ_PVNP01000081.1"/>
</dbReference>
<evidence type="ECO:0000256" key="1">
    <source>
        <dbReference type="SAM" id="Phobius"/>
    </source>
</evidence>
<dbReference type="EMBL" id="PVNP01000081">
    <property type="protein sequence ID" value="PRO73899.1"/>
    <property type="molecule type" value="Genomic_DNA"/>
</dbReference>
<comment type="caution">
    <text evidence="2">The sequence shown here is derived from an EMBL/GenBank/DDBJ whole genome shotgun (WGS) entry which is preliminary data.</text>
</comment>
<keyword evidence="1" id="KW-0812">Transmembrane</keyword>
<dbReference type="Proteomes" id="UP000238949">
    <property type="component" value="Unassembled WGS sequence"/>
</dbReference>
<feature type="transmembrane region" description="Helical" evidence="1">
    <location>
        <begin position="92"/>
        <end position="112"/>
    </location>
</feature>
<dbReference type="AlphaFoldDB" id="A0A2S9VBR0"/>
<keyword evidence="1" id="KW-1133">Transmembrane helix</keyword>
<organism evidence="2 3">
    <name type="scientific">Alteromonas alba</name>
    <dbReference type="NCBI Taxonomy" id="2079529"/>
    <lineage>
        <taxon>Bacteria</taxon>
        <taxon>Pseudomonadati</taxon>
        <taxon>Pseudomonadota</taxon>
        <taxon>Gammaproteobacteria</taxon>
        <taxon>Alteromonadales</taxon>
        <taxon>Alteromonadaceae</taxon>
        <taxon>Alteromonas/Salinimonas group</taxon>
        <taxon>Alteromonas</taxon>
    </lineage>
</organism>
<name>A0A2S9VBR0_9ALTE</name>
<keyword evidence="3" id="KW-1185">Reference proteome</keyword>